<organism evidence="2 3">
    <name type="scientific">Tetrahymena thermophila (strain SB210)</name>
    <dbReference type="NCBI Taxonomy" id="312017"/>
    <lineage>
        <taxon>Eukaryota</taxon>
        <taxon>Sar</taxon>
        <taxon>Alveolata</taxon>
        <taxon>Ciliophora</taxon>
        <taxon>Intramacronucleata</taxon>
        <taxon>Oligohymenophorea</taxon>
        <taxon>Hymenostomatida</taxon>
        <taxon>Tetrahymenina</taxon>
        <taxon>Tetrahymenidae</taxon>
        <taxon>Tetrahymena</taxon>
    </lineage>
</organism>
<evidence type="ECO:0000313" key="2">
    <source>
        <dbReference type="EMBL" id="EAR85455.1"/>
    </source>
</evidence>
<gene>
    <name evidence="2" type="ORF">TTHERM_00442050</name>
</gene>
<feature type="signal peptide" evidence="1">
    <location>
        <begin position="1"/>
        <end position="17"/>
    </location>
</feature>
<keyword evidence="3" id="KW-1185">Reference proteome</keyword>
<dbReference type="InParanoid" id="I7LTL2"/>
<name>I7LTL2_TETTS</name>
<dbReference type="KEGG" id="tet:TTHERM_00442050"/>
<proteinExistence type="predicted"/>
<evidence type="ECO:0000256" key="1">
    <source>
        <dbReference type="SAM" id="SignalP"/>
    </source>
</evidence>
<keyword evidence="1" id="KW-0732">Signal</keyword>
<accession>I7LTL2</accession>
<dbReference type="EMBL" id="GG662665">
    <property type="protein sequence ID" value="EAR85455.1"/>
    <property type="molecule type" value="Genomic_DNA"/>
</dbReference>
<protein>
    <recommendedName>
        <fullName evidence="4">Cystatin domain protein</fullName>
    </recommendedName>
</protein>
<dbReference type="RefSeq" id="XP_001033118.1">
    <property type="nucleotide sequence ID" value="XM_001033118.3"/>
</dbReference>
<evidence type="ECO:0008006" key="4">
    <source>
        <dbReference type="Google" id="ProtNLM"/>
    </source>
</evidence>
<dbReference type="GeneID" id="7830634"/>
<feature type="chain" id="PRO_5003712158" description="Cystatin domain protein" evidence="1">
    <location>
        <begin position="18"/>
        <end position="145"/>
    </location>
</feature>
<dbReference type="Proteomes" id="UP000009168">
    <property type="component" value="Unassembled WGS sequence"/>
</dbReference>
<dbReference type="HOGENOM" id="CLU_1790810_0_0_1"/>
<dbReference type="AlphaFoldDB" id="I7LTL2"/>
<reference evidence="3" key="1">
    <citation type="journal article" date="2006" name="PLoS Biol.">
        <title>Macronuclear genome sequence of the ciliate Tetrahymena thermophila, a model eukaryote.</title>
        <authorList>
            <person name="Eisen J.A."/>
            <person name="Coyne R.S."/>
            <person name="Wu M."/>
            <person name="Wu D."/>
            <person name="Thiagarajan M."/>
            <person name="Wortman J.R."/>
            <person name="Badger J.H."/>
            <person name="Ren Q."/>
            <person name="Amedeo P."/>
            <person name="Jones K.M."/>
            <person name="Tallon L.J."/>
            <person name="Delcher A.L."/>
            <person name="Salzberg S.L."/>
            <person name="Silva J.C."/>
            <person name="Haas B.J."/>
            <person name="Majoros W.H."/>
            <person name="Farzad M."/>
            <person name="Carlton J.M."/>
            <person name="Smith R.K. Jr."/>
            <person name="Garg J."/>
            <person name="Pearlman R.E."/>
            <person name="Karrer K.M."/>
            <person name="Sun L."/>
            <person name="Manning G."/>
            <person name="Elde N.C."/>
            <person name="Turkewitz A.P."/>
            <person name="Asai D.J."/>
            <person name="Wilkes D.E."/>
            <person name="Wang Y."/>
            <person name="Cai H."/>
            <person name="Collins K."/>
            <person name="Stewart B.A."/>
            <person name="Lee S.R."/>
            <person name="Wilamowska K."/>
            <person name="Weinberg Z."/>
            <person name="Ruzzo W.L."/>
            <person name="Wloga D."/>
            <person name="Gaertig J."/>
            <person name="Frankel J."/>
            <person name="Tsao C.-C."/>
            <person name="Gorovsky M.A."/>
            <person name="Keeling P.J."/>
            <person name="Waller R.F."/>
            <person name="Patron N.J."/>
            <person name="Cherry J.M."/>
            <person name="Stover N.A."/>
            <person name="Krieger C.J."/>
            <person name="del Toro C."/>
            <person name="Ryder H.F."/>
            <person name="Williamson S.C."/>
            <person name="Barbeau R.A."/>
            <person name="Hamilton E.P."/>
            <person name="Orias E."/>
        </authorList>
    </citation>
    <scope>NUCLEOTIDE SEQUENCE [LARGE SCALE GENOMIC DNA]</scope>
    <source>
        <strain evidence="3">SB210</strain>
    </source>
</reference>
<sequence>MKALILILSTFSVISEAKSFLPARINSSKPVLAERYQDSVYKTWKTEDFDESELSKQTLNMLQYANESIFQRFSDVLSFNSISSIQTRTIKETQQKQYYFTLKYQVNNNEIKDFYVFFQSLDDQKPKVAAFNFQSDYLSMSNMRF</sequence>
<evidence type="ECO:0000313" key="3">
    <source>
        <dbReference type="Proteomes" id="UP000009168"/>
    </source>
</evidence>